<feature type="transmembrane region" description="Helical" evidence="6">
    <location>
        <begin position="404"/>
        <end position="422"/>
    </location>
</feature>
<evidence type="ECO:0000313" key="7">
    <source>
        <dbReference type="EMBL" id="AYJ86583.1"/>
    </source>
</evidence>
<dbReference type="GO" id="GO:0005886">
    <property type="term" value="C:plasma membrane"/>
    <property type="evidence" value="ECO:0007669"/>
    <property type="project" value="UniProtKB-SubCell"/>
</dbReference>
<dbReference type="Pfam" id="PF01943">
    <property type="entry name" value="Polysacc_synt"/>
    <property type="match status" value="1"/>
</dbReference>
<evidence type="ECO:0000256" key="5">
    <source>
        <dbReference type="ARBA" id="ARBA00023136"/>
    </source>
</evidence>
<feature type="transmembrane region" description="Helical" evidence="6">
    <location>
        <begin position="88"/>
        <end position="112"/>
    </location>
</feature>
<protein>
    <submittedName>
        <fullName evidence="7">Lipopolysaccharide biosynthesis protein</fullName>
    </submittedName>
</protein>
<dbReference type="PANTHER" id="PTHR30250:SF11">
    <property type="entry name" value="O-ANTIGEN TRANSPORTER-RELATED"/>
    <property type="match status" value="1"/>
</dbReference>
<keyword evidence="2" id="KW-1003">Cell membrane</keyword>
<feature type="transmembrane region" description="Helical" evidence="6">
    <location>
        <begin position="299"/>
        <end position="317"/>
    </location>
</feature>
<name>A0A494THZ8_SPHPE</name>
<sequence length="521" mass="55506">MTIAASDADLATLARGGRTNFIGFLLRLAARFPFLFIAGRMYGLDALGRFAYAIIVVEFAAQLATMGLKRGLAKQLTESTRDHAHEVWDALIVCVLASLVIGGFLIAVPELMFPNSALNGLDRLLPLVVILIAAADIALSALAYRLDVGATVRARSIVEPWTLGIAAFALAFVTKRDGLIISYVLSMAAAFVASIIPLIRSYGWPRLWRPRLNLIAGIARQNTPLAAADAIEWASRRIDVAMLGLFLPPAAVAVYWMAQQIASIPQKLKTSFDSILAPIISQNLTAGNTRAVAEQVSQVGFWIIGAQLGTALMIGIPGEAVMGVVGPNFVAGTGALALLLAAEFMAATAAVSESALIYISRGRNAMISLLVIGIEAGLCFALLYAAREVRLPGFFPKNGGQLPLYYQAAAPALGLLMALGLGSIIKARLLSRLLNAPVTGWRWALAWAAIVGSVVGWAATQYLPEWAELAFGIPAIAGSYLVTLWYFGFGPDDRELFRLKRRQSDTPAVAENLNAGSAESL</sequence>
<dbReference type="KEGG" id="spha:D3Y57_12150"/>
<dbReference type="InterPro" id="IPR050833">
    <property type="entry name" value="Poly_Biosynth_Transport"/>
</dbReference>
<dbReference type="AlphaFoldDB" id="A0A494THZ8"/>
<evidence type="ECO:0000256" key="1">
    <source>
        <dbReference type="ARBA" id="ARBA00004651"/>
    </source>
</evidence>
<evidence type="ECO:0000256" key="4">
    <source>
        <dbReference type="ARBA" id="ARBA00022989"/>
    </source>
</evidence>
<gene>
    <name evidence="7" type="ORF">D3Y57_12150</name>
</gene>
<accession>A0A494THZ8</accession>
<evidence type="ECO:0000256" key="3">
    <source>
        <dbReference type="ARBA" id="ARBA00022692"/>
    </source>
</evidence>
<dbReference type="InterPro" id="IPR002797">
    <property type="entry name" value="Polysacc_synth"/>
</dbReference>
<dbReference type="PANTHER" id="PTHR30250">
    <property type="entry name" value="PST FAMILY PREDICTED COLANIC ACID TRANSPORTER"/>
    <property type="match status" value="1"/>
</dbReference>
<proteinExistence type="predicted"/>
<evidence type="ECO:0000313" key="8">
    <source>
        <dbReference type="Proteomes" id="UP000276254"/>
    </source>
</evidence>
<feature type="transmembrane region" description="Helical" evidence="6">
    <location>
        <begin position="21"/>
        <end position="38"/>
    </location>
</feature>
<keyword evidence="5 6" id="KW-0472">Membrane</keyword>
<dbReference type="Proteomes" id="UP000276254">
    <property type="component" value="Chromosome"/>
</dbReference>
<keyword evidence="8" id="KW-1185">Reference proteome</keyword>
<dbReference type="RefSeq" id="WP_121153208.1">
    <property type="nucleotide sequence ID" value="NZ_CP032829.1"/>
</dbReference>
<evidence type="ECO:0000256" key="6">
    <source>
        <dbReference type="SAM" id="Phobius"/>
    </source>
</evidence>
<keyword evidence="4 6" id="KW-1133">Transmembrane helix</keyword>
<dbReference type="OrthoDB" id="7388052at2"/>
<feature type="transmembrane region" description="Helical" evidence="6">
    <location>
        <begin position="50"/>
        <end position="68"/>
    </location>
</feature>
<feature type="transmembrane region" description="Helical" evidence="6">
    <location>
        <begin position="469"/>
        <end position="489"/>
    </location>
</feature>
<evidence type="ECO:0000256" key="2">
    <source>
        <dbReference type="ARBA" id="ARBA00022475"/>
    </source>
</evidence>
<feature type="transmembrane region" description="Helical" evidence="6">
    <location>
        <begin position="124"/>
        <end position="144"/>
    </location>
</feature>
<reference evidence="7 8" key="1">
    <citation type="submission" date="2018-09" db="EMBL/GenBank/DDBJ databases">
        <title>Sphingomonas peninsula sp. nov., isolated from fildes peninsula, Antarctic soil.</title>
        <authorList>
            <person name="Yingchao G."/>
        </authorList>
    </citation>
    <scope>NUCLEOTIDE SEQUENCE [LARGE SCALE GENOMIC DNA]</scope>
    <source>
        <strain evidence="7 8">YZ-8</strain>
    </source>
</reference>
<feature type="transmembrane region" description="Helical" evidence="6">
    <location>
        <begin position="156"/>
        <end position="174"/>
    </location>
</feature>
<feature type="transmembrane region" description="Helical" evidence="6">
    <location>
        <begin position="329"/>
        <end position="352"/>
    </location>
</feature>
<comment type="subcellular location">
    <subcellularLocation>
        <location evidence="1">Cell membrane</location>
        <topology evidence="1">Multi-pass membrane protein</topology>
    </subcellularLocation>
</comment>
<keyword evidence="3 6" id="KW-0812">Transmembrane</keyword>
<feature type="transmembrane region" description="Helical" evidence="6">
    <location>
        <begin position="443"/>
        <end position="463"/>
    </location>
</feature>
<dbReference type="EMBL" id="CP032829">
    <property type="protein sequence ID" value="AYJ86583.1"/>
    <property type="molecule type" value="Genomic_DNA"/>
</dbReference>
<organism evidence="7 8">
    <name type="scientific">Sphingomonas paeninsulae</name>
    <dbReference type="NCBI Taxonomy" id="2319844"/>
    <lineage>
        <taxon>Bacteria</taxon>
        <taxon>Pseudomonadati</taxon>
        <taxon>Pseudomonadota</taxon>
        <taxon>Alphaproteobacteria</taxon>
        <taxon>Sphingomonadales</taxon>
        <taxon>Sphingomonadaceae</taxon>
        <taxon>Sphingomonas</taxon>
    </lineage>
</organism>
<feature type="transmembrane region" description="Helical" evidence="6">
    <location>
        <begin position="364"/>
        <end position="384"/>
    </location>
</feature>
<feature type="transmembrane region" description="Helical" evidence="6">
    <location>
        <begin position="180"/>
        <end position="199"/>
    </location>
</feature>